<feature type="domain" description="DUF58" evidence="3">
    <location>
        <begin position="201"/>
        <end position="282"/>
    </location>
</feature>
<dbReference type="PANTHER" id="PTHR34351">
    <property type="entry name" value="SLR1927 PROTEIN-RELATED"/>
    <property type="match status" value="1"/>
</dbReference>
<comment type="caution">
    <text evidence="4">The sequence shown here is derived from an EMBL/GenBank/DDBJ whole genome shotgun (WGS) entry which is preliminary data.</text>
</comment>
<reference evidence="4 5" key="1">
    <citation type="submission" date="2020-04" db="EMBL/GenBank/DDBJ databases">
        <title>MicrobeNet Type strains.</title>
        <authorList>
            <person name="Nicholson A.C."/>
        </authorList>
    </citation>
    <scope>NUCLEOTIDE SEQUENCE [LARGE SCALE GENOMIC DNA]</scope>
    <source>
        <strain evidence="4 5">ATCC 23612</strain>
    </source>
</reference>
<dbReference type="InterPro" id="IPR002881">
    <property type="entry name" value="DUF58"/>
</dbReference>
<feature type="transmembrane region" description="Helical" evidence="2">
    <location>
        <begin position="7"/>
        <end position="28"/>
    </location>
</feature>
<evidence type="ECO:0000256" key="2">
    <source>
        <dbReference type="SAM" id="Phobius"/>
    </source>
</evidence>
<protein>
    <submittedName>
        <fullName evidence="4">DUF58 domain-containing protein</fullName>
    </submittedName>
</protein>
<accession>A0A7X6MBY4</accession>
<keyword evidence="2" id="KW-0472">Membrane</keyword>
<evidence type="ECO:0000313" key="4">
    <source>
        <dbReference type="EMBL" id="NKY97729.1"/>
    </source>
</evidence>
<feature type="region of interest" description="Disordered" evidence="1">
    <location>
        <begin position="173"/>
        <end position="204"/>
    </location>
</feature>
<keyword evidence="2" id="KW-0812">Transmembrane</keyword>
<feature type="transmembrane region" description="Helical" evidence="2">
    <location>
        <begin position="34"/>
        <end position="55"/>
    </location>
</feature>
<dbReference type="AlphaFoldDB" id="A0A7X6MBY4"/>
<dbReference type="RefSeq" id="WP_061078470.1">
    <property type="nucleotide sequence ID" value="NZ_JAAXPG010000006.1"/>
</dbReference>
<dbReference type="Pfam" id="PF01882">
    <property type="entry name" value="DUF58"/>
    <property type="match status" value="1"/>
</dbReference>
<gene>
    <name evidence="4" type="ORF">HGB44_08590</name>
</gene>
<dbReference type="PANTHER" id="PTHR34351:SF1">
    <property type="entry name" value="SLR1927 PROTEIN"/>
    <property type="match status" value="1"/>
</dbReference>
<sequence>MRPHRTLTARGVCMLILGLTALVAGLVVGQREVVGLGVLLTAVPPLSALTVLGAASRVVHSRTLSPVRIPAGHNAQVQLRVGNSSRTWPVAAVSVQDTLPVPLGGEPRYTVGYLGPRAVRDVAYLVRPAVRGNYPVGPLRIGVTDPLGCVRVSRSVGGPSRLLVTPVTVPLTSLGAADGSKGEDSPRRSMTGAGEQDPVPREYRYGDDLRKVHWRSTAKHGELMVRRDEQHSRENSVVLLDTRRGAHGYPGPGGSLETAVSAAASVAVHLLDSGHELRLHTERGRVRTANASGVLDSLAVAESSDTPGLLGGIGMLADSRGTTSLVVAVLGAVNPEEAAALSRTGGRGVRVAVLCAHAAWPGPDTLRGVHDVLTAAGWRVLVLGSAAELPDLWRRACAPAPAAAGPHTPRKGPR</sequence>
<organism evidence="4 5">
    <name type="scientific">Nocardiopsis alborubida</name>
    <dbReference type="NCBI Taxonomy" id="146802"/>
    <lineage>
        <taxon>Bacteria</taxon>
        <taxon>Bacillati</taxon>
        <taxon>Actinomycetota</taxon>
        <taxon>Actinomycetes</taxon>
        <taxon>Streptosporangiales</taxon>
        <taxon>Nocardiopsidaceae</taxon>
        <taxon>Nocardiopsis</taxon>
    </lineage>
</organism>
<evidence type="ECO:0000259" key="3">
    <source>
        <dbReference type="Pfam" id="PF01882"/>
    </source>
</evidence>
<keyword evidence="2" id="KW-1133">Transmembrane helix</keyword>
<name>A0A7X6MBY4_9ACTN</name>
<evidence type="ECO:0000256" key="1">
    <source>
        <dbReference type="SAM" id="MobiDB-lite"/>
    </source>
</evidence>
<proteinExistence type="predicted"/>
<dbReference type="Proteomes" id="UP000553209">
    <property type="component" value="Unassembled WGS sequence"/>
</dbReference>
<keyword evidence="5" id="KW-1185">Reference proteome</keyword>
<dbReference type="EMBL" id="JAAXPG010000006">
    <property type="protein sequence ID" value="NKY97729.1"/>
    <property type="molecule type" value="Genomic_DNA"/>
</dbReference>
<evidence type="ECO:0000313" key="5">
    <source>
        <dbReference type="Proteomes" id="UP000553209"/>
    </source>
</evidence>